<dbReference type="InterPro" id="IPR012340">
    <property type="entry name" value="NA-bd_OB-fold"/>
</dbReference>
<comment type="similarity">
    <text evidence="1">Belongs to the EIF1AD family.</text>
</comment>
<dbReference type="InterPro" id="IPR039294">
    <property type="entry name" value="EIF1AD"/>
</dbReference>
<proteinExistence type="inferred from homology"/>
<dbReference type="GO" id="GO:0005634">
    <property type="term" value="C:nucleus"/>
    <property type="evidence" value="ECO:0007669"/>
    <property type="project" value="TreeGrafter"/>
</dbReference>
<reference evidence="6" key="1">
    <citation type="submission" date="2023-11" db="EMBL/GenBank/DDBJ databases">
        <authorList>
            <person name="Alioto T."/>
            <person name="Alioto T."/>
            <person name="Gomez Garrido J."/>
        </authorList>
    </citation>
    <scope>NUCLEOTIDE SEQUENCE</scope>
</reference>
<protein>
    <submittedName>
        <fullName evidence="6">S1-like domain-containing</fullName>
    </submittedName>
</protein>
<evidence type="ECO:0000313" key="7">
    <source>
        <dbReference type="Proteomes" id="UP001296104"/>
    </source>
</evidence>
<evidence type="ECO:0000256" key="4">
    <source>
        <dbReference type="SAM" id="MobiDB-lite"/>
    </source>
</evidence>
<name>A0AAI8Z0X6_9PEZI</name>
<sequence length="137" mass="15271">MPKPKRNIQAVAEETLTPPDILRPGQKIARVKNAAGNNLYHLELPDGEVLLAELPAKFRSTIWIKRGSFALVDTSSMADRDNKLGGDIVNLVGDEKAWRKASFWPKEFEAKRSTYTADSDDEEDDGPKFPPSDDESD</sequence>
<keyword evidence="2" id="KW-0694">RNA-binding</keyword>
<evidence type="ECO:0000256" key="2">
    <source>
        <dbReference type="ARBA" id="ARBA00022884"/>
    </source>
</evidence>
<evidence type="ECO:0000313" key="6">
    <source>
        <dbReference type="EMBL" id="CAK4030417.1"/>
    </source>
</evidence>
<dbReference type="PANTHER" id="PTHR21641">
    <property type="entry name" value="TRANSLATION INITIATION FACTOR-RELATED"/>
    <property type="match status" value="1"/>
</dbReference>
<feature type="domain" description="S1-like" evidence="5">
    <location>
        <begin position="25"/>
        <end position="89"/>
    </location>
</feature>
<dbReference type="AlphaFoldDB" id="A0AAI8Z0X6"/>
<evidence type="ECO:0000256" key="1">
    <source>
        <dbReference type="ARBA" id="ARBA00007340"/>
    </source>
</evidence>
<dbReference type="Gene3D" id="2.40.50.140">
    <property type="entry name" value="Nucleic acid-binding proteins"/>
    <property type="match status" value="1"/>
</dbReference>
<dbReference type="InterPro" id="IPR006196">
    <property type="entry name" value="RNA-binding_domain_S1_IF1"/>
</dbReference>
<keyword evidence="3" id="KW-0648">Protein biosynthesis</keyword>
<dbReference type="SMART" id="SM00652">
    <property type="entry name" value="eIF1a"/>
    <property type="match status" value="1"/>
</dbReference>
<evidence type="ECO:0000256" key="3">
    <source>
        <dbReference type="PROSITE-ProRule" id="PRU00181"/>
    </source>
</evidence>
<dbReference type="SUPFAM" id="SSF50249">
    <property type="entry name" value="Nucleic acid-binding proteins"/>
    <property type="match status" value="1"/>
</dbReference>
<dbReference type="EMBL" id="CAVMBE010000036">
    <property type="protein sequence ID" value="CAK4030417.1"/>
    <property type="molecule type" value="Genomic_DNA"/>
</dbReference>
<evidence type="ECO:0000259" key="5">
    <source>
        <dbReference type="PROSITE" id="PS50832"/>
    </source>
</evidence>
<feature type="region of interest" description="Disordered" evidence="4">
    <location>
        <begin position="112"/>
        <end position="137"/>
    </location>
</feature>
<accession>A0AAI8Z0X6</accession>
<dbReference type="PROSITE" id="PS50832">
    <property type="entry name" value="S1_IF1_TYPE"/>
    <property type="match status" value="1"/>
</dbReference>
<dbReference type="Pfam" id="PF01176">
    <property type="entry name" value="eIF-1a"/>
    <property type="match status" value="1"/>
</dbReference>
<dbReference type="InterPro" id="IPR001253">
    <property type="entry name" value="TIF_eIF-1A"/>
</dbReference>
<dbReference type="GO" id="GO:0003723">
    <property type="term" value="F:RNA binding"/>
    <property type="evidence" value="ECO:0007669"/>
    <property type="project" value="UniProtKB-KW"/>
</dbReference>
<dbReference type="GO" id="GO:0003743">
    <property type="term" value="F:translation initiation factor activity"/>
    <property type="evidence" value="ECO:0007669"/>
    <property type="project" value="UniProtKB-UniRule"/>
</dbReference>
<gene>
    <name evidence="6" type="ORF">LECACI_7A005575</name>
</gene>
<keyword evidence="7" id="KW-1185">Reference proteome</keyword>
<keyword evidence="3" id="KW-0396">Initiation factor</keyword>
<dbReference type="Proteomes" id="UP001296104">
    <property type="component" value="Unassembled WGS sequence"/>
</dbReference>
<comment type="caution">
    <text evidence="6">The sequence shown here is derived from an EMBL/GenBank/DDBJ whole genome shotgun (WGS) entry which is preliminary data.</text>
</comment>
<dbReference type="PANTHER" id="PTHR21641:SF0">
    <property type="entry name" value="RNA-BINDING PROTEIN EIF1AD-RELATED"/>
    <property type="match status" value="1"/>
</dbReference>
<organism evidence="6 7">
    <name type="scientific">Lecanosticta acicola</name>
    <dbReference type="NCBI Taxonomy" id="111012"/>
    <lineage>
        <taxon>Eukaryota</taxon>
        <taxon>Fungi</taxon>
        <taxon>Dikarya</taxon>
        <taxon>Ascomycota</taxon>
        <taxon>Pezizomycotina</taxon>
        <taxon>Dothideomycetes</taxon>
        <taxon>Dothideomycetidae</taxon>
        <taxon>Mycosphaerellales</taxon>
        <taxon>Mycosphaerellaceae</taxon>
        <taxon>Lecanosticta</taxon>
    </lineage>
</organism>